<dbReference type="GeneTree" id="ENSGT00900000143820"/>
<dbReference type="Gene3D" id="3.30.70.330">
    <property type="match status" value="1"/>
</dbReference>
<organism evidence="1 2">
    <name type="scientific">Sciurus vulgaris</name>
    <name type="common">Eurasian red squirrel</name>
    <dbReference type="NCBI Taxonomy" id="55149"/>
    <lineage>
        <taxon>Eukaryota</taxon>
        <taxon>Metazoa</taxon>
        <taxon>Chordata</taxon>
        <taxon>Craniata</taxon>
        <taxon>Vertebrata</taxon>
        <taxon>Euteleostomi</taxon>
        <taxon>Mammalia</taxon>
        <taxon>Eutheria</taxon>
        <taxon>Euarchontoglires</taxon>
        <taxon>Glires</taxon>
        <taxon>Rodentia</taxon>
        <taxon>Sciuromorpha</taxon>
        <taxon>Sciuridae</taxon>
        <taxon>Sciurinae</taxon>
        <taxon>Sciurini</taxon>
        <taxon>Sciurus</taxon>
    </lineage>
</organism>
<dbReference type="Ensembl" id="ENSSVLT00005029731.1">
    <property type="protein sequence ID" value="ENSSVLP00005026738.1"/>
    <property type="gene ID" value="ENSSVLG00005021180.1"/>
</dbReference>
<proteinExistence type="predicted"/>
<accession>A0A8D2JQM7</accession>
<reference evidence="1" key="2">
    <citation type="submission" date="2025-09" db="UniProtKB">
        <authorList>
            <consortium name="Ensembl"/>
        </authorList>
    </citation>
    <scope>IDENTIFICATION</scope>
</reference>
<evidence type="ECO:0000313" key="2">
    <source>
        <dbReference type="Proteomes" id="UP000694564"/>
    </source>
</evidence>
<keyword evidence="2" id="KW-1185">Reference proteome</keyword>
<dbReference type="OrthoDB" id="431068at2759"/>
<protein>
    <submittedName>
        <fullName evidence="1">Uncharacterized protein</fullName>
    </submittedName>
</protein>
<dbReference type="InterPro" id="IPR012677">
    <property type="entry name" value="Nucleotide-bd_a/b_plait_sf"/>
</dbReference>
<reference evidence="1" key="1">
    <citation type="submission" date="2025-08" db="UniProtKB">
        <authorList>
            <consortium name="Ensembl"/>
        </authorList>
    </citation>
    <scope>IDENTIFICATION</scope>
</reference>
<sequence>MDWVMKHNGPNDDCDGTVRLGGLPFGCSKEKTNQFFQGSSQVAGAKSKDFITHQEDCWDSDGDHMLDQ</sequence>
<dbReference type="AlphaFoldDB" id="A0A8D2JQM7"/>
<dbReference type="Proteomes" id="UP000694564">
    <property type="component" value="Chromosome 11"/>
</dbReference>
<name>A0A8D2JQM7_SCIVU</name>
<evidence type="ECO:0000313" key="1">
    <source>
        <dbReference type="Ensembl" id="ENSSVLP00005026738.1"/>
    </source>
</evidence>